<dbReference type="GO" id="GO:0005886">
    <property type="term" value="C:plasma membrane"/>
    <property type="evidence" value="ECO:0007669"/>
    <property type="project" value="UniProtKB-SubCell"/>
</dbReference>
<dbReference type="InterPro" id="IPR051311">
    <property type="entry name" value="DedA_domain"/>
</dbReference>
<reference evidence="9" key="1">
    <citation type="submission" date="2017-09" db="EMBL/GenBank/DDBJ databases">
        <title>Depth-based differentiation of microbial function through sediment-hosted aquifers and enrichment of novel symbionts in the deep terrestrial subsurface.</title>
        <authorList>
            <person name="Probst A.J."/>
            <person name="Ladd B."/>
            <person name="Jarett J.K."/>
            <person name="Geller-Mcgrath D.E."/>
            <person name="Sieber C.M.K."/>
            <person name="Emerson J.B."/>
            <person name="Anantharaman K."/>
            <person name="Thomas B.C."/>
            <person name="Malmstrom R."/>
            <person name="Stieglmeier M."/>
            <person name="Klingl A."/>
            <person name="Woyke T."/>
            <person name="Ryan C.M."/>
            <person name="Banfield J.F."/>
        </authorList>
    </citation>
    <scope>NUCLEOTIDE SEQUENCE [LARGE SCALE GENOMIC DNA]</scope>
</reference>
<comment type="caution">
    <text evidence="8">The sequence shown here is derived from an EMBL/GenBank/DDBJ whole genome shotgun (WGS) entry which is preliminary data.</text>
</comment>
<dbReference type="InterPro" id="IPR032816">
    <property type="entry name" value="VTT_dom"/>
</dbReference>
<dbReference type="Pfam" id="PF09335">
    <property type="entry name" value="VTT_dom"/>
    <property type="match status" value="1"/>
</dbReference>
<organism evidence="8 9">
    <name type="scientific">Candidatus Berkelbacteria bacterium CG_4_10_14_0_2_um_filter_35_9_33_12</name>
    <dbReference type="NCBI Taxonomy" id="1974499"/>
    <lineage>
        <taxon>Bacteria</taxon>
        <taxon>Candidatus Berkelbacteria</taxon>
    </lineage>
</organism>
<feature type="domain" description="VTT" evidence="7">
    <location>
        <begin position="36"/>
        <end position="161"/>
    </location>
</feature>
<comment type="subcellular location">
    <subcellularLocation>
        <location evidence="1">Cell membrane</location>
        <topology evidence="1">Multi-pass membrane protein</topology>
    </subcellularLocation>
</comment>
<evidence type="ECO:0000313" key="8">
    <source>
        <dbReference type="EMBL" id="PJA20469.1"/>
    </source>
</evidence>
<keyword evidence="3 6" id="KW-0812">Transmembrane</keyword>
<dbReference type="PANTHER" id="PTHR42709:SF6">
    <property type="entry name" value="UNDECAPRENYL PHOSPHATE TRANSPORTER A"/>
    <property type="match status" value="1"/>
</dbReference>
<evidence type="ECO:0000256" key="5">
    <source>
        <dbReference type="ARBA" id="ARBA00023136"/>
    </source>
</evidence>
<gene>
    <name evidence="8" type="ORF">COX60_01600</name>
</gene>
<keyword evidence="4 6" id="KW-1133">Transmembrane helix</keyword>
<evidence type="ECO:0000259" key="7">
    <source>
        <dbReference type="Pfam" id="PF09335"/>
    </source>
</evidence>
<dbReference type="AlphaFoldDB" id="A0A2M7W477"/>
<evidence type="ECO:0000256" key="6">
    <source>
        <dbReference type="SAM" id="Phobius"/>
    </source>
</evidence>
<keyword evidence="5 6" id="KW-0472">Membrane</keyword>
<feature type="transmembrane region" description="Helical" evidence="6">
    <location>
        <begin position="174"/>
        <end position="195"/>
    </location>
</feature>
<evidence type="ECO:0000313" key="9">
    <source>
        <dbReference type="Proteomes" id="UP000230137"/>
    </source>
</evidence>
<evidence type="ECO:0000256" key="4">
    <source>
        <dbReference type="ARBA" id="ARBA00022989"/>
    </source>
</evidence>
<name>A0A2M7W477_9BACT</name>
<dbReference type="PANTHER" id="PTHR42709">
    <property type="entry name" value="ALKALINE PHOSPHATASE LIKE PROTEIN"/>
    <property type="match status" value="1"/>
</dbReference>
<feature type="transmembrane region" description="Helical" evidence="6">
    <location>
        <begin position="54"/>
        <end position="77"/>
    </location>
</feature>
<evidence type="ECO:0000256" key="3">
    <source>
        <dbReference type="ARBA" id="ARBA00022692"/>
    </source>
</evidence>
<evidence type="ECO:0000256" key="2">
    <source>
        <dbReference type="ARBA" id="ARBA00022475"/>
    </source>
</evidence>
<accession>A0A2M7W477</accession>
<protein>
    <submittedName>
        <fullName evidence="8">Alkaline phosphatase</fullName>
    </submittedName>
</protein>
<feature type="transmembrane region" description="Helical" evidence="6">
    <location>
        <begin position="142"/>
        <end position="162"/>
    </location>
</feature>
<evidence type="ECO:0000256" key="1">
    <source>
        <dbReference type="ARBA" id="ARBA00004651"/>
    </source>
</evidence>
<proteinExistence type="predicted"/>
<dbReference type="EMBL" id="PFQF01000027">
    <property type="protein sequence ID" value="PJA20469.1"/>
    <property type="molecule type" value="Genomic_DNA"/>
</dbReference>
<sequence length="198" mass="22754">MNIIETISNLVIELISKFGYIAEFILMLLESMGIPIPSEVVMPFSGFLVNRGELAFWSVVFVGALANLTGSLIAYGIGYWGGRPLVENYGKYIFLKKHDLDLAHNWFEKYGKAMVFFSRMLPIVRTYISFPAGFAKMPLGEFSVYTFLGGLPWCYLTTIIGVKMSDKWERIKDYFHIIDIFIALAIIYIIVRWLYKKK</sequence>
<keyword evidence="2" id="KW-1003">Cell membrane</keyword>
<dbReference type="Proteomes" id="UP000230137">
    <property type="component" value="Unassembled WGS sequence"/>
</dbReference>